<dbReference type="Proteomes" id="UP000273001">
    <property type="component" value="Chromosome"/>
</dbReference>
<feature type="region of interest" description="Disordered" evidence="1">
    <location>
        <begin position="77"/>
        <end position="109"/>
    </location>
</feature>
<keyword evidence="3" id="KW-1185">Reference proteome</keyword>
<gene>
    <name evidence="2" type="ORF">D5R93_01010</name>
</gene>
<dbReference type="EMBL" id="CP032514">
    <property type="protein sequence ID" value="AYD88986.1"/>
    <property type="molecule type" value="Genomic_DNA"/>
</dbReference>
<sequence length="109" mass="12148">MRHLILTHHGFFRGPGPVCPESGTRSGAGPVAHEPYQDPGSTRWRRQVTAVHRLSARYGPYSLALAEAVLRLADWEVSRREQSDTAAHAAPRHDTQDPSASRREQADDR</sequence>
<protein>
    <submittedName>
        <fullName evidence="2">Uncharacterized protein</fullName>
    </submittedName>
</protein>
<evidence type="ECO:0000313" key="2">
    <source>
        <dbReference type="EMBL" id="AYD88986.1"/>
    </source>
</evidence>
<dbReference type="RefSeq" id="WP_120203254.1">
    <property type="nucleotide sequence ID" value="NZ_CP032514.1"/>
</dbReference>
<proteinExistence type="predicted"/>
<feature type="region of interest" description="Disordered" evidence="1">
    <location>
        <begin position="12"/>
        <end position="43"/>
    </location>
</feature>
<organism evidence="2 3">
    <name type="scientific">Actinomyces lilanjuaniae</name>
    <dbReference type="NCBI Taxonomy" id="2321394"/>
    <lineage>
        <taxon>Bacteria</taxon>
        <taxon>Bacillati</taxon>
        <taxon>Actinomycetota</taxon>
        <taxon>Actinomycetes</taxon>
        <taxon>Actinomycetales</taxon>
        <taxon>Actinomycetaceae</taxon>
        <taxon>Actinomyces</taxon>
    </lineage>
</organism>
<reference evidence="2 3" key="1">
    <citation type="submission" date="2018-09" db="EMBL/GenBank/DDBJ databases">
        <authorList>
            <person name="Li J."/>
        </authorList>
    </citation>
    <scope>NUCLEOTIDE SEQUENCE [LARGE SCALE GENOMIC DNA]</scope>
    <source>
        <strain evidence="2 3">2129</strain>
    </source>
</reference>
<name>A0ABN5PR20_9ACTO</name>
<evidence type="ECO:0000313" key="3">
    <source>
        <dbReference type="Proteomes" id="UP000273001"/>
    </source>
</evidence>
<evidence type="ECO:0000256" key="1">
    <source>
        <dbReference type="SAM" id="MobiDB-lite"/>
    </source>
</evidence>
<feature type="compositionally biased region" description="Basic and acidic residues" evidence="1">
    <location>
        <begin position="91"/>
        <end position="109"/>
    </location>
</feature>
<accession>A0ABN5PR20</accession>